<dbReference type="EMBL" id="JGYW01000005">
    <property type="protein sequence ID" value="KFI58725.1"/>
    <property type="molecule type" value="Genomic_DNA"/>
</dbReference>
<evidence type="ECO:0000313" key="2">
    <source>
        <dbReference type="EMBL" id="KFI58725.1"/>
    </source>
</evidence>
<organism evidence="1 3">
    <name type="scientific">Bifidobacterium gallicum DSM 20093 = LMG 11596</name>
    <dbReference type="NCBI Taxonomy" id="561180"/>
    <lineage>
        <taxon>Bacteria</taxon>
        <taxon>Bacillati</taxon>
        <taxon>Actinomycetota</taxon>
        <taxon>Actinomycetes</taxon>
        <taxon>Bifidobacteriales</taxon>
        <taxon>Bifidobacteriaceae</taxon>
        <taxon>Bifidobacterium</taxon>
    </lineage>
</organism>
<dbReference type="eggNOG" id="ENOG5031QW0">
    <property type="taxonomic scope" value="Bacteria"/>
</dbReference>
<name>D1NSL5_9BIFI</name>
<reference evidence="1 3" key="1">
    <citation type="submission" date="2009-11" db="EMBL/GenBank/DDBJ databases">
        <authorList>
            <person name="Weinstock G."/>
            <person name="Sodergren E."/>
            <person name="Clifton S."/>
            <person name="Fulton L."/>
            <person name="Fulton B."/>
            <person name="Courtney L."/>
            <person name="Fronick C."/>
            <person name="Harrison M."/>
            <person name="Strong C."/>
            <person name="Farmer C."/>
            <person name="Delahaunty K."/>
            <person name="Markovic C."/>
            <person name="Hall O."/>
            <person name="Minx P."/>
            <person name="Tomlinson C."/>
            <person name="Mitreva M."/>
            <person name="Nelson J."/>
            <person name="Hou S."/>
            <person name="Wollam A."/>
            <person name="Pepin K.H."/>
            <person name="Johnson M."/>
            <person name="Bhonagiri V."/>
            <person name="Nash W.E."/>
            <person name="Warren W."/>
            <person name="Chinwalla A."/>
            <person name="Mardis E.R."/>
            <person name="Wilson R.K."/>
        </authorList>
    </citation>
    <scope>NUCLEOTIDE SEQUENCE [LARGE SCALE GENOMIC DNA]</scope>
    <source>
        <strain evidence="1 3">DSM 20093</strain>
    </source>
</reference>
<evidence type="ECO:0000313" key="4">
    <source>
        <dbReference type="Proteomes" id="UP000029074"/>
    </source>
</evidence>
<dbReference type="EMBL" id="ABXB03000001">
    <property type="protein sequence ID" value="EFA23667.1"/>
    <property type="molecule type" value="Genomic_DNA"/>
</dbReference>
<dbReference type="Proteomes" id="UP000029074">
    <property type="component" value="Unassembled WGS sequence"/>
</dbReference>
<evidence type="ECO:0000313" key="3">
    <source>
        <dbReference type="Proteomes" id="UP000003656"/>
    </source>
</evidence>
<evidence type="ECO:0000313" key="1">
    <source>
        <dbReference type="EMBL" id="EFA23667.1"/>
    </source>
</evidence>
<dbReference type="Proteomes" id="UP000003656">
    <property type="component" value="Unassembled WGS sequence"/>
</dbReference>
<gene>
    <name evidence="2" type="ORF">BGLCM_1018</name>
    <name evidence="1" type="ORF">BIFGAL_02773</name>
</gene>
<comment type="caution">
    <text evidence="1">The sequence shown here is derived from an EMBL/GenBank/DDBJ whole genome shotgun (WGS) entry which is preliminary data.</text>
</comment>
<dbReference type="STRING" id="561180.BIFGAL_02773"/>
<protein>
    <submittedName>
        <fullName evidence="1">Uncharacterized protein</fullName>
    </submittedName>
</protein>
<dbReference type="OrthoDB" id="3237830at2"/>
<accession>D1NSL5</accession>
<sequence length="106" mass="12165">MAHTTIDRQWVRQQLLTNPDVRRALNATARRLAPLVQLEAFKDDNPDYAASVRVQTGDTRPGVKAPTRMKRPYARVIIGDETASEKEYGSRRYPKKGFLRRVVSRL</sequence>
<dbReference type="AlphaFoldDB" id="D1NSL5"/>
<keyword evidence="4" id="KW-1185">Reference proteome</keyword>
<dbReference type="RefSeq" id="WP_006294179.1">
    <property type="nucleotide sequence ID" value="NZ_ABXB03000001.1"/>
</dbReference>
<reference evidence="2 4" key="2">
    <citation type="submission" date="2014-03" db="EMBL/GenBank/DDBJ databases">
        <title>Genomics of Bifidobacteria.</title>
        <authorList>
            <person name="Ventura M."/>
            <person name="Milani C."/>
            <person name="Lugli G.A."/>
        </authorList>
    </citation>
    <scope>NUCLEOTIDE SEQUENCE [LARGE SCALE GENOMIC DNA]</scope>
    <source>
        <strain evidence="2 4">LMG 11596</strain>
    </source>
</reference>
<proteinExistence type="predicted"/>